<dbReference type="CDD" id="cd07341">
    <property type="entry name" value="M56_BlaR1_MecR1_like"/>
    <property type="match status" value="1"/>
</dbReference>
<dbReference type="InterPro" id="IPR008756">
    <property type="entry name" value="Peptidase_M56"/>
</dbReference>
<feature type="transmembrane region" description="Helical" evidence="1">
    <location>
        <begin position="329"/>
        <end position="348"/>
    </location>
</feature>
<sequence length="374" mass="42551">MTAEHLLSAYFDTNVILLIVALVWCGAKTLITRTRLRNAYVMQLHLLYGVISMVALTPLLLFLFDASHRIGIVSSRNGLTFSDFLVAQYLHGNIAMAPSKFESFLMLRTELTRDIVTMGSWIGSLVVVGLLSGFLYIVVKNALTTIKLVRIIKESYVLRRIGRVDVRFTHETTVPFSTRGLFRHYVVLPTGLLAHNNDVRIAVSHEMQHIRQRDLTWEIGLELLRPFFFWNPAFAYCKRDVERIRELACDQQVLCRRTHLIRAYCECLLRVCKNSLTRDHSNQIMTPSVPFVQLDQRASASHSESFLMQRIVSVLDGPSTVGHSLASKTVMLALVMIVMGATVALRPVNDWSHDRLMLSTIVNLERLNTRTIQP</sequence>
<evidence type="ECO:0000259" key="2">
    <source>
        <dbReference type="Pfam" id="PF05569"/>
    </source>
</evidence>
<dbReference type="STRING" id="364200.SAMN04488515_3213"/>
<organism evidence="3 4">
    <name type="scientific">Cognatiyoonia koreensis</name>
    <dbReference type="NCBI Taxonomy" id="364200"/>
    <lineage>
        <taxon>Bacteria</taxon>
        <taxon>Pseudomonadati</taxon>
        <taxon>Pseudomonadota</taxon>
        <taxon>Alphaproteobacteria</taxon>
        <taxon>Rhodobacterales</taxon>
        <taxon>Paracoccaceae</taxon>
        <taxon>Cognatiyoonia</taxon>
    </lineage>
</organism>
<dbReference type="InterPro" id="IPR052173">
    <property type="entry name" value="Beta-lactam_resp_regulator"/>
</dbReference>
<dbReference type="PANTHER" id="PTHR34978:SF3">
    <property type="entry name" value="SLR0241 PROTEIN"/>
    <property type="match status" value="1"/>
</dbReference>
<keyword evidence="1" id="KW-0812">Transmembrane</keyword>
<evidence type="ECO:0000313" key="3">
    <source>
        <dbReference type="EMBL" id="SEW44574.1"/>
    </source>
</evidence>
<dbReference type="EMBL" id="FOIZ01000002">
    <property type="protein sequence ID" value="SEW44574.1"/>
    <property type="molecule type" value="Genomic_DNA"/>
</dbReference>
<keyword evidence="4" id="KW-1185">Reference proteome</keyword>
<keyword evidence="1" id="KW-1133">Transmembrane helix</keyword>
<evidence type="ECO:0000256" key="1">
    <source>
        <dbReference type="SAM" id="Phobius"/>
    </source>
</evidence>
<dbReference type="OrthoDB" id="7743548at2"/>
<gene>
    <name evidence="3" type="ORF">SAMN04488515_3213</name>
</gene>
<reference evidence="3 4" key="1">
    <citation type="submission" date="2016-10" db="EMBL/GenBank/DDBJ databases">
        <authorList>
            <person name="de Groot N.N."/>
        </authorList>
    </citation>
    <scope>NUCLEOTIDE SEQUENCE [LARGE SCALE GENOMIC DNA]</scope>
    <source>
        <strain evidence="3 4">DSM 17925</strain>
    </source>
</reference>
<feature type="transmembrane region" description="Helical" evidence="1">
    <location>
        <begin position="46"/>
        <end position="64"/>
    </location>
</feature>
<dbReference type="Pfam" id="PF05569">
    <property type="entry name" value="Peptidase_M56"/>
    <property type="match status" value="1"/>
</dbReference>
<keyword evidence="1" id="KW-0472">Membrane</keyword>
<feature type="domain" description="Peptidase M56" evidence="2">
    <location>
        <begin position="143"/>
        <end position="282"/>
    </location>
</feature>
<evidence type="ECO:0000313" key="4">
    <source>
        <dbReference type="Proteomes" id="UP000199167"/>
    </source>
</evidence>
<name>A0A1I0RTP1_9RHOB</name>
<feature type="transmembrane region" description="Helical" evidence="1">
    <location>
        <begin position="115"/>
        <end position="139"/>
    </location>
</feature>
<dbReference type="AlphaFoldDB" id="A0A1I0RTP1"/>
<accession>A0A1I0RTP1</accession>
<proteinExistence type="predicted"/>
<protein>
    <submittedName>
        <fullName evidence="3">Signal transducer regulating beta-lactamase production, contains metallopeptidase domain</fullName>
    </submittedName>
</protein>
<feature type="transmembrane region" description="Helical" evidence="1">
    <location>
        <begin position="6"/>
        <end position="25"/>
    </location>
</feature>
<dbReference type="RefSeq" id="WP_089996875.1">
    <property type="nucleotide sequence ID" value="NZ_FOIZ01000002.1"/>
</dbReference>
<dbReference type="Proteomes" id="UP000199167">
    <property type="component" value="Unassembled WGS sequence"/>
</dbReference>
<dbReference type="PANTHER" id="PTHR34978">
    <property type="entry name" value="POSSIBLE SENSOR-TRANSDUCER PROTEIN BLAR"/>
    <property type="match status" value="1"/>
</dbReference>